<dbReference type="KEGG" id="pson:JI735_10045"/>
<organism evidence="1 2">
    <name type="scientific">Paenibacillus sonchi</name>
    <dbReference type="NCBI Taxonomy" id="373687"/>
    <lineage>
        <taxon>Bacteria</taxon>
        <taxon>Bacillati</taxon>
        <taxon>Bacillota</taxon>
        <taxon>Bacilli</taxon>
        <taxon>Bacillales</taxon>
        <taxon>Paenibacillaceae</taxon>
        <taxon>Paenibacillus</taxon>
        <taxon>Paenibacillus sonchi group</taxon>
    </lineage>
</organism>
<dbReference type="Proteomes" id="UP000595841">
    <property type="component" value="Chromosome"/>
</dbReference>
<dbReference type="EMBL" id="CP068595">
    <property type="protein sequence ID" value="QQZ62833.1"/>
    <property type="molecule type" value="Genomic_DNA"/>
</dbReference>
<protein>
    <recommendedName>
        <fullName evidence="3">Transposase</fullName>
    </recommendedName>
</protein>
<name>A0A974SDU8_9BACL</name>
<reference evidence="1 2" key="1">
    <citation type="submission" date="2021-01" db="EMBL/GenBank/DDBJ databases">
        <title>Whole genome sequence of Paenibacillus sonchi LMG 24727 for comparative genomics.</title>
        <authorList>
            <person name="Lee G."/>
            <person name="Kim M.-J."/>
            <person name="Lim K."/>
            <person name="Shin J.-H."/>
        </authorList>
    </citation>
    <scope>NUCLEOTIDE SEQUENCE [LARGE SCALE GENOMIC DNA]</scope>
    <source>
        <strain evidence="1 2">LMG 24727</strain>
    </source>
</reference>
<evidence type="ECO:0000313" key="2">
    <source>
        <dbReference type="Proteomes" id="UP000595841"/>
    </source>
</evidence>
<dbReference type="RefSeq" id="WP_051051334.1">
    <property type="nucleotide sequence ID" value="NZ_CP068595.1"/>
</dbReference>
<gene>
    <name evidence="1" type="ORF">JI735_10045</name>
</gene>
<accession>A0A974SDU8</accession>
<proteinExistence type="predicted"/>
<keyword evidence="2" id="KW-1185">Reference proteome</keyword>
<evidence type="ECO:0008006" key="3">
    <source>
        <dbReference type="Google" id="ProtNLM"/>
    </source>
</evidence>
<sequence length="90" mass="10315">MVCRIRANIIEPAQIPPKVAGYPFTNWSLSKLKQAVEERKIVASISIETLRVILNEAKITYQNTKTWKASNDLEFESKKTESKSYTTVLR</sequence>
<evidence type="ECO:0000313" key="1">
    <source>
        <dbReference type="EMBL" id="QQZ62833.1"/>
    </source>
</evidence>
<dbReference type="AlphaFoldDB" id="A0A974SDU8"/>